<evidence type="ECO:0000259" key="1">
    <source>
        <dbReference type="Pfam" id="PF13843"/>
    </source>
</evidence>
<dbReference type="OrthoDB" id="118105at2759"/>
<name>A0A6P6LEE8_CARAU</name>
<sequence>MVATKARNGLKQYMKGKPTKWGYKLFVLADSLCAYTWDFFIYEGKSPAALIPLDKGLSYESVMALVDVQMLGTGYKLFVNNFYTSPELFRDLLKKNIWACGTIRSNRIGYPKSTIDKLPKKAARGTHRWLREGNLLFVEWKDTREVQMCSTIYSGSDIGTVQRKVKGGKGQWSTMDVPVPHCVLEYNRCMGGVDVSEALISYYTVLHKTKKWSHTFFYHFVDIAIVNAFLIHRNGLYKKSEAHDTKGVQRKLIEELPGLVLPDFTSSPPSPPQNTDYLPEYFAADSTKGRRQCRVFAQKTLYFARVAQWQYAFSRSVTVSLLGISSTDLL</sequence>
<dbReference type="InterPro" id="IPR029526">
    <property type="entry name" value="PGBD"/>
</dbReference>
<dbReference type="Pfam" id="PF13843">
    <property type="entry name" value="DDE_Tnp_1_7"/>
    <property type="match status" value="1"/>
</dbReference>
<reference evidence="3" key="1">
    <citation type="submission" date="2025-08" db="UniProtKB">
        <authorList>
            <consortium name="RefSeq"/>
        </authorList>
    </citation>
    <scope>IDENTIFICATION</scope>
    <source>
        <strain evidence="3">Wakin</strain>
        <tissue evidence="3">Muscle</tissue>
    </source>
</reference>
<dbReference type="RefSeq" id="XP_026083008.1">
    <property type="nucleotide sequence ID" value="XM_026227223.1"/>
</dbReference>
<organism evidence="2 3">
    <name type="scientific">Carassius auratus</name>
    <name type="common">Goldfish</name>
    <dbReference type="NCBI Taxonomy" id="7957"/>
    <lineage>
        <taxon>Eukaryota</taxon>
        <taxon>Metazoa</taxon>
        <taxon>Chordata</taxon>
        <taxon>Craniata</taxon>
        <taxon>Vertebrata</taxon>
        <taxon>Euteleostomi</taxon>
        <taxon>Actinopterygii</taxon>
        <taxon>Neopterygii</taxon>
        <taxon>Teleostei</taxon>
        <taxon>Ostariophysi</taxon>
        <taxon>Cypriniformes</taxon>
        <taxon>Cyprinidae</taxon>
        <taxon>Cyprininae</taxon>
        <taxon>Carassius</taxon>
    </lineage>
</organism>
<dbReference type="PANTHER" id="PTHR46599:SF3">
    <property type="entry name" value="PIGGYBAC TRANSPOSABLE ELEMENT-DERIVED PROTEIN 4"/>
    <property type="match status" value="1"/>
</dbReference>
<keyword evidence="2" id="KW-1185">Reference proteome</keyword>
<dbReference type="GeneID" id="113058982"/>
<dbReference type="KEGG" id="caua:113058982"/>
<dbReference type="Proteomes" id="UP000515129">
    <property type="component" value="Chromosome 40"/>
</dbReference>
<evidence type="ECO:0000313" key="2">
    <source>
        <dbReference type="Proteomes" id="UP000515129"/>
    </source>
</evidence>
<evidence type="ECO:0000313" key="3">
    <source>
        <dbReference type="RefSeq" id="XP_026083008.1"/>
    </source>
</evidence>
<accession>A0A6P6LEE8</accession>
<protein>
    <submittedName>
        <fullName evidence="3">PiggyBac transposable element-derived protein 4-like</fullName>
    </submittedName>
</protein>
<dbReference type="AlphaFoldDB" id="A0A6P6LEE8"/>
<gene>
    <name evidence="3" type="primary">LOC113058982</name>
</gene>
<proteinExistence type="predicted"/>
<feature type="domain" description="PiggyBac transposable element-derived protein" evidence="1">
    <location>
        <begin position="1"/>
        <end position="229"/>
    </location>
</feature>
<dbReference type="PANTHER" id="PTHR46599">
    <property type="entry name" value="PIGGYBAC TRANSPOSABLE ELEMENT-DERIVED PROTEIN 4"/>
    <property type="match status" value="1"/>
</dbReference>